<keyword evidence="13" id="KW-0067">ATP-binding</keyword>
<keyword evidence="24" id="KW-1185">Reference proteome</keyword>
<keyword evidence="8" id="KW-0597">Phosphoprotein</keyword>
<evidence type="ECO:0000256" key="15">
    <source>
        <dbReference type="ARBA" id="ARBA00047899"/>
    </source>
</evidence>
<feature type="compositionally biased region" description="Basic and acidic residues" evidence="21">
    <location>
        <begin position="456"/>
        <end position="472"/>
    </location>
</feature>
<dbReference type="GO" id="GO:0004674">
    <property type="term" value="F:protein serine/threonine kinase activity"/>
    <property type="evidence" value="ECO:0007669"/>
    <property type="project" value="UniProtKB-KW"/>
</dbReference>
<evidence type="ECO:0000256" key="10">
    <source>
        <dbReference type="ARBA" id="ARBA00022723"/>
    </source>
</evidence>
<comment type="subcellular location">
    <subcellularLocation>
        <location evidence="2">Cytoplasm</location>
    </subcellularLocation>
</comment>
<keyword evidence="5" id="KW-0963">Cytoplasm</keyword>
<dbReference type="Pfam" id="PF09202">
    <property type="entry name" value="Rio2_N"/>
    <property type="match status" value="1"/>
</dbReference>
<accession>A0AAU9X800</accession>
<feature type="domain" description="RIO kinase" evidence="22">
    <location>
        <begin position="79"/>
        <end position="303"/>
    </location>
</feature>
<evidence type="ECO:0000256" key="3">
    <source>
        <dbReference type="ARBA" id="ARBA00009196"/>
    </source>
</evidence>
<dbReference type="CDD" id="cd05144">
    <property type="entry name" value="RIO2_C"/>
    <property type="match status" value="1"/>
</dbReference>
<dbReference type="EMBL" id="CALNXJ010000032">
    <property type="protein sequence ID" value="CAH3139091.1"/>
    <property type="molecule type" value="Genomic_DNA"/>
</dbReference>
<dbReference type="Gene3D" id="1.10.510.10">
    <property type="entry name" value="Transferase(Phosphotransferase) domain 1"/>
    <property type="match status" value="1"/>
</dbReference>
<dbReference type="Proteomes" id="UP001159428">
    <property type="component" value="Unassembled WGS sequence"/>
</dbReference>
<dbReference type="FunFam" id="3.30.200.20:FF:000052">
    <property type="entry name" value="Serine/threonine-protein kinase RIO2"/>
    <property type="match status" value="1"/>
</dbReference>
<dbReference type="SMART" id="SM00090">
    <property type="entry name" value="RIO"/>
    <property type="match status" value="1"/>
</dbReference>
<evidence type="ECO:0000256" key="11">
    <source>
        <dbReference type="ARBA" id="ARBA00022741"/>
    </source>
</evidence>
<comment type="catalytic activity">
    <reaction evidence="15">
        <text>L-threonyl-[protein] + ATP = O-phospho-L-threonyl-[protein] + ADP + H(+)</text>
        <dbReference type="Rhea" id="RHEA:46608"/>
        <dbReference type="Rhea" id="RHEA-COMP:11060"/>
        <dbReference type="Rhea" id="RHEA-COMP:11605"/>
        <dbReference type="ChEBI" id="CHEBI:15378"/>
        <dbReference type="ChEBI" id="CHEBI:30013"/>
        <dbReference type="ChEBI" id="CHEBI:30616"/>
        <dbReference type="ChEBI" id="CHEBI:61977"/>
        <dbReference type="ChEBI" id="CHEBI:456216"/>
        <dbReference type="EC" id="2.7.11.1"/>
    </reaction>
</comment>
<keyword evidence="12" id="KW-0418">Kinase</keyword>
<keyword evidence="6" id="KW-0690">Ribosome biogenesis</keyword>
<dbReference type="SUPFAM" id="SSF46785">
    <property type="entry name" value="Winged helix' DNA-binding domain"/>
    <property type="match status" value="1"/>
</dbReference>
<dbReference type="InterPro" id="IPR018934">
    <property type="entry name" value="RIO_dom"/>
</dbReference>
<dbReference type="InterPro" id="IPR011009">
    <property type="entry name" value="Kinase-like_dom_sf"/>
</dbReference>
<evidence type="ECO:0000313" key="23">
    <source>
        <dbReference type="EMBL" id="CAH3139091.1"/>
    </source>
</evidence>
<dbReference type="Pfam" id="PF01163">
    <property type="entry name" value="RIO1"/>
    <property type="match status" value="1"/>
</dbReference>
<dbReference type="FunFam" id="1.10.510.10:FF:000307">
    <property type="entry name" value="Serine/threonine-protein kinase RIO2"/>
    <property type="match status" value="1"/>
</dbReference>
<evidence type="ECO:0000256" key="9">
    <source>
        <dbReference type="ARBA" id="ARBA00022679"/>
    </source>
</evidence>
<feature type="compositionally biased region" description="Acidic residues" evidence="21">
    <location>
        <begin position="362"/>
        <end position="381"/>
    </location>
</feature>
<reference evidence="23 24" key="1">
    <citation type="submission" date="2022-05" db="EMBL/GenBank/DDBJ databases">
        <authorList>
            <consortium name="Genoscope - CEA"/>
            <person name="William W."/>
        </authorList>
    </citation>
    <scope>NUCLEOTIDE SEQUENCE [LARGE SCALE GENOMIC DNA]</scope>
</reference>
<dbReference type="GO" id="GO:0046872">
    <property type="term" value="F:metal ion binding"/>
    <property type="evidence" value="ECO:0007669"/>
    <property type="project" value="UniProtKB-KW"/>
</dbReference>
<evidence type="ECO:0000256" key="13">
    <source>
        <dbReference type="ARBA" id="ARBA00022840"/>
    </source>
</evidence>
<comment type="catalytic activity">
    <reaction evidence="16">
        <text>L-seryl-[protein] + ATP = O-phospho-L-seryl-[protein] + ADP + H(+)</text>
        <dbReference type="Rhea" id="RHEA:17989"/>
        <dbReference type="Rhea" id="RHEA-COMP:9863"/>
        <dbReference type="Rhea" id="RHEA-COMP:11604"/>
        <dbReference type="ChEBI" id="CHEBI:15378"/>
        <dbReference type="ChEBI" id="CHEBI:29999"/>
        <dbReference type="ChEBI" id="CHEBI:30616"/>
        <dbReference type="ChEBI" id="CHEBI:83421"/>
        <dbReference type="ChEBI" id="CHEBI:456216"/>
        <dbReference type="EC" id="2.7.11.1"/>
    </reaction>
</comment>
<evidence type="ECO:0000256" key="14">
    <source>
        <dbReference type="ARBA" id="ARBA00022842"/>
    </source>
</evidence>
<protein>
    <recommendedName>
        <fullName evidence="18">Serine/threonine-protein kinase RIO2</fullName>
        <ecNumber evidence="4">2.7.11.1</ecNumber>
    </recommendedName>
    <alternativeName>
        <fullName evidence="20">RIO kinase 2</fullName>
    </alternativeName>
    <alternativeName>
        <fullName evidence="19">Serine/threonine-protein kinase rio2</fullName>
    </alternativeName>
</protein>
<comment type="subunit">
    <text evidence="17">Associated with late 40S pre-ribosomal particles. Interacts with PLK1 (via its N-terminus).</text>
</comment>
<dbReference type="InterPro" id="IPR036390">
    <property type="entry name" value="WH_DNA-bd_sf"/>
</dbReference>
<dbReference type="AlphaFoldDB" id="A0AAU9X800"/>
<evidence type="ECO:0000256" key="6">
    <source>
        <dbReference type="ARBA" id="ARBA00022517"/>
    </source>
</evidence>
<dbReference type="InterPro" id="IPR015285">
    <property type="entry name" value="RIO2_wHTH_N"/>
</dbReference>
<comment type="caution">
    <text evidence="23">The sequence shown here is derived from an EMBL/GenBank/DDBJ whole genome shotgun (WGS) entry which is preliminary data.</text>
</comment>
<evidence type="ECO:0000256" key="4">
    <source>
        <dbReference type="ARBA" id="ARBA00012513"/>
    </source>
</evidence>
<evidence type="ECO:0000256" key="1">
    <source>
        <dbReference type="ARBA" id="ARBA00001946"/>
    </source>
</evidence>
<dbReference type="GO" id="GO:0030688">
    <property type="term" value="C:preribosome, small subunit precursor"/>
    <property type="evidence" value="ECO:0007669"/>
    <property type="project" value="TreeGrafter"/>
</dbReference>
<dbReference type="InterPro" id="IPR000687">
    <property type="entry name" value="RIO_kinase"/>
</dbReference>
<dbReference type="PANTHER" id="PTHR45852">
    <property type="entry name" value="SER/THR-PROTEIN KINASE RIO2"/>
    <property type="match status" value="1"/>
</dbReference>
<dbReference type="GO" id="GO:0005634">
    <property type="term" value="C:nucleus"/>
    <property type="evidence" value="ECO:0007669"/>
    <property type="project" value="TreeGrafter"/>
</dbReference>
<evidence type="ECO:0000256" key="7">
    <source>
        <dbReference type="ARBA" id="ARBA00022527"/>
    </source>
</evidence>
<dbReference type="GO" id="GO:0030490">
    <property type="term" value="P:maturation of SSU-rRNA"/>
    <property type="evidence" value="ECO:0007669"/>
    <property type="project" value="TreeGrafter"/>
</dbReference>
<name>A0AAU9X800_9CNID</name>
<feature type="compositionally biased region" description="Basic and acidic residues" evidence="21">
    <location>
        <begin position="385"/>
        <end position="416"/>
    </location>
</feature>
<dbReference type="InterPro" id="IPR036388">
    <property type="entry name" value="WH-like_DNA-bd_sf"/>
</dbReference>
<evidence type="ECO:0000259" key="22">
    <source>
        <dbReference type="SMART" id="SM00090"/>
    </source>
</evidence>
<evidence type="ECO:0000256" key="20">
    <source>
        <dbReference type="ARBA" id="ARBA00076005"/>
    </source>
</evidence>
<feature type="compositionally biased region" description="Basic and acidic residues" evidence="21">
    <location>
        <begin position="350"/>
        <end position="361"/>
    </location>
</feature>
<evidence type="ECO:0000256" key="8">
    <source>
        <dbReference type="ARBA" id="ARBA00022553"/>
    </source>
</evidence>
<evidence type="ECO:0000256" key="21">
    <source>
        <dbReference type="SAM" id="MobiDB-lite"/>
    </source>
</evidence>
<keyword evidence="11" id="KW-0547">Nucleotide-binding</keyword>
<feature type="region of interest" description="Disordered" evidence="21">
    <location>
        <begin position="350"/>
        <end position="508"/>
    </location>
</feature>
<dbReference type="Gene3D" id="3.30.200.20">
    <property type="entry name" value="Phosphorylase Kinase, domain 1"/>
    <property type="match status" value="1"/>
</dbReference>
<evidence type="ECO:0000256" key="18">
    <source>
        <dbReference type="ARBA" id="ARBA00068353"/>
    </source>
</evidence>
<keyword evidence="9" id="KW-0808">Transferase</keyword>
<dbReference type="InterPro" id="IPR030484">
    <property type="entry name" value="Rio2"/>
</dbReference>
<sequence>MLCRSFLQIVLLLKMGKLNVSMLRYLSSEEFRVLTAVEMGMKNHELVPSPLVASIADLKHGGSHKILRELTKHKLVCYEKSGRVEGYRLTFSGYDYLALKALTTRGSVQSVGNQIGVGKESDIFIIADEEENQHALKLHRLGRTSFRKLKQKRDYLKHRKNVSWLYLSRLAAVKEYAYMKALHDNGYPVPRPIDFNRHAVVMELVDGHPLCQVHDVSDPSELYSDLMELIVRLGSFGLIHCDFNEFNLIINDRDQVTVIDFPQMVSISHPNAQWYFDRDVQCIRDFFFRRFSYSSELYPQFADIKRLHNLDVEVEASGFTRDMSDSFDETQNLYIPQATADFNACEGGSVRKADNEEKNTSDEQDESDNDDIAEQSLEDNSVETRGPEHDLSNEQDSKTSKEIPKKEQSEDWDLKELSNQNKLYWPYRDTKSHVVGNSPDDDASNQSKPLTASPIDSKEIRTRVKKSLEKKQREMRRRKRGESSAVTRSRRENREAVNHGAQAWNDGW</sequence>
<keyword evidence="7" id="KW-0723">Serine/threonine-protein kinase</keyword>
<keyword evidence="14" id="KW-0460">Magnesium</keyword>
<evidence type="ECO:0000256" key="16">
    <source>
        <dbReference type="ARBA" id="ARBA00048679"/>
    </source>
</evidence>
<dbReference type="Gene3D" id="1.10.10.10">
    <property type="entry name" value="Winged helix-like DNA-binding domain superfamily/Winged helix DNA-binding domain"/>
    <property type="match status" value="1"/>
</dbReference>
<comment type="similarity">
    <text evidence="3">Belongs to the protein kinase superfamily. RIO-type Ser/Thr kinase family.</text>
</comment>
<dbReference type="FunFam" id="1.10.10.10:FF:000053">
    <property type="entry name" value="Serine/threonine-protein kinase RIO2"/>
    <property type="match status" value="1"/>
</dbReference>
<evidence type="ECO:0000256" key="12">
    <source>
        <dbReference type="ARBA" id="ARBA00022777"/>
    </source>
</evidence>
<evidence type="ECO:0000256" key="5">
    <source>
        <dbReference type="ARBA" id="ARBA00022490"/>
    </source>
</evidence>
<evidence type="ECO:0000256" key="19">
    <source>
        <dbReference type="ARBA" id="ARBA00068837"/>
    </source>
</evidence>
<dbReference type="EC" id="2.7.11.1" evidence="4"/>
<keyword evidence="10" id="KW-0479">Metal-binding</keyword>
<evidence type="ECO:0000256" key="17">
    <source>
        <dbReference type="ARBA" id="ARBA00064676"/>
    </source>
</evidence>
<dbReference type="PANTHER" id="PTHR45852:SF1">
    <property type="entry name" value="SERINE_THREONINE-PROTEIN KINASE RIO2"/>
    <property type="match status" value="1"/>
</dbReference>
<dbReference type="GO" id="GO:0005829">
    <property type="term" value="C:cytosol"/>
    <property type="evidence" value="ECO:0007669"/>
    <property type="project" value="TreeGrafter"/>
</dbReference>
<dbReference type="SUPFAM" id="SSF56112">
    <property type="entry name" value="Protein kinase-like (PK-like)"/>
    <property type="match status" value="1"/>
</dbReference>
<evidence type="ECO:0000256" key="2">
    <source>
        <dbReference type="ARBA" id="ARBA00004496"/>
    </source>
</evidence>
<proteinExistence type="inferred from homology"/>
<comment type="cofactor">
    <cofactor evidence="1">
        <name>Mg(2+)</name>
        <dbReference type="ChEBI" id="CHEBI:18420"/>
    </cofactor>
</comment>
<organism evidence="23 24">
    <name type="scientific">Pocillopora meandrina</name>
    <dbReference type="NCBI Taxonomy" id="46732"/>
    <lineage>
        <taxon>Eukaryota</taxon>
        <taxon>Metazoa</taxon>
        <taxon>Cnidaria</taxon>
        <taxon>Anthozoa</taxon>
        <taxon>Hexacorallia</taxon>
        <taxon>Scleractinia</taxon>
        <taxon>Astrocoeniina</taxon>
        <taxon>Pocilloporidae</taxon>
        <taxon>Pocillopora</taxon>
    </lineage>
</organism>
<gene>
    <name evidence="23" type="ORF">PMEA_00018350</name>
</gene>
<evidence type="ECO:0000313" key="24">
    <source>
        <dbReference type="Proteomes" id="UP001159428"/>
    </source>
</evidence>
<dbReference type="GO" id="GO:0005524">
    <property type="term" value="F:ATP binding"/>
    <property type="evidence" value="ECO:0007669"/>
    <property type="project" value="UniProtKB-KW"/>
</dbReference>